<gene>
    <name evidence="5" type="ORF">MNBD_ALPHA08-2540</name>
</gene>
<dbReference type="Pfam" id="PF13649">
    <property type="entry name" value="Methyltransf_25"/>
    <property type="match status" value="1"/>
</dbReference>
<dbReference type="PANTHER" id="PTHR43464">
    <property type="entry name" value="METHYLTRANSFERASE"/>
    <property type="match status" value="1"/>
</dbReference>
<proteinExistence type="predicted"/>
<evidence type="ECO:0000256" key="3">
    <source>
        <dbReference type="ARBA" id="ARBA00022691"/>
    </source>
</evidence>
<sequence length="229" mass="25168">MNDQAFAERRQKGREMAGKLQGACEEAGKPLDWFEGLYKGAEGDVAGVPWADCAPHQGLADWLVKTDISFSGKAIDVGCGLGDNATALQDAGFAVTAFDLSRTAIDWAIERNRESAVKFRQADIFELPSEWIGAFDFVHETYTIQALKGGLRAAAFAEIASLVKPGGKLLAICRSRPDDNQVSGPPWPISPKEMQNFEKAGLTVETFEEFDVTKDRVIPHFRVLYRAQE</sequence>
<accession>A0A3B0RT98</accession>
<evidence type="ECO:0000313" key="5">
    <source>
        <dbReference type="EMBL" id="VAV87743.1"/>
    </source>
</evidence>
<name>A0A3B0RT98_9ZZZZ</name>
<dbReference type="GO" id="GO:0008168">
    <property type="term" value="F:methyltransferase activity"/>
    <property type="evidence" value="ECO:0007669"/>
    <property type="project" value="UniProtKB-KW"/>
</dbReference>
<dbReference type="InterPro" id="IPR029063">
    <property type="entry name" value="SAM-dependent_MTases_sf"/>
</dbReference>
<dbReference type="SUPFAM" id="SSF53335">
    <property type="entry name" value="S-adenosyl-L-methionine-dependent methyltransferases"/>
    <property type="match status" value="1"/>
</dbReference>
<evidence type="ECO:0000259" key="4">
    <source>
        <dbReference type="Pfam" id="PF13649"/>
    </source>
</evidence>
<reference evidence="5" key="1">
    <citation type="submission" date="2018-06" db="EMBL/GenBank/DDBJ databases">
        <authorList>
            <person name="Zhirakovskaya E."/>
        </authorList>
    </citation>
    <scope>NUCLEOTIDE SEQUENCE</scope>
</reference>
<dbReference type="CDD" id="cd02440">
    <property type="entry name" value="AdoMet_MTases"/>
    <property type="match status" value="1"/>
</dbReference>
<feature type="domain" description="Methyltransferase" evidence="4">
    <location>
        <begin position="75"/>
        <end position="167"/>
    </location>
</feature>
<keyword evidence="1" id="KW-0489">Methyltransferase</keyword>
<evidence type="ECO:0000256" key="1">
    <source>
        <dbReference type="ARBA" id="ARBA00022603"/>
    </source>
</evidence>
<keyword evidence="2" id="KW-0808">Transferase</keyword>
<dbReference type="EMBL" id="UOEC01000033">
    <property type="protein sequence ID" value="VAV87743.1"/>
    <property type="molecule type" value="Genomic_DNA"/>
</dbReference>
<keyword evidence="3" id="KW-0949">S-adenosyl-L-methionine</keyword>
<dbReference type="InterPro" id="IPR041698">
    <property type="entry name" value="Methyltransf_25"/>
</dbReference>
<dbReference type="PANTHER" id="PTHR43464:SF19">
    <property type="entry name" value="UBIQUINONE BIOSYNTHESIS O-METHYLTRANSFERASE, MITOCHONDRIAL"/>
    <property type="match status" value="1"/>
</dbReference>
<dbReference type="GO" id="GO:0032259">
    <property type="term" value="P:methylation"/>
    <property type="evidence" value="ECO:0007669"/>
    <property type="project" value="UniProtKB-KW"/>
</dbReference>
<protein>
    <recommendedName>
        <fullName evidence="4">Methyltransferase domain-containing protein</fullName>
    </recommendedName>
</protein>
<dbReference type="AlphaFoldDB" id="A0A3B0RT98"/>
<evidence type="ECO:0000256" key="2">
    <source>
        <dbReference type="ARBA" id="ARBA00022679"/>
    </source>
</evidence>
<organism evidence="5">
    <name type="scientific">hydrothermal vent metagenome</name>
    <dbReference type="NCBI Taxonomy" id="652676"/>
    <lineage>
        <taxon>unclassified sequences</taxon>
        <taxon>metagenomes</taxon>
        <taxon>ecological metagenomes</taxon>
    </lineage>
</organism>
<dbReference type="Gene3D" id="3.40.50.150">
    <property type="entry name" value="Vaccinia Virus protein VP39"/>
    <property type="match status" value="1"/>
</dbReference>